<dbReference type="SUPFAM" id="SSF51905">
    <property type="entry name" value="FAD/NAD(P)-binding domain"/>
    <property type="match status" value="1"/>
</dbReference>
<dbReference type="Pfam" id="PF01266">
    <property type="entry name" value="DAO"/>
    <property type="match status" value="1"/>
</dbReference>
<dbReference type="eggNOG" id="COG0665">
    <property type="taxonomic scope" value="Bacteria"/>
</dbReference>
<protein>
    <submittedName>
        <fullName evidence="3">Putative oxidoreductase</fullName>
    </submittedName>
</protein>
<dbReference type="Gene3D" id="3.50.50.60">
    <property type="entry name" value="FAD/NAD(P)-binding domain"/>
    <property type="match status" value="1"/>
</dbReference>
<organism evidence="3 4">
    <name type="scientific">Candidatus Neomicrothrix parvicella RN1</name>
    <dbReference type="NCBI Taxonomy" id="1229780"/>
    <lineage>
        <taxon>Bacteria</taxon>
        <taxon>Bacillati</taxon>
        <taxon>Actinomycetota</taxon>
        <taxon>Acidimicrobiia</taxon>
        <taxon>Acidimicrobiales</taxon>
        <taxon>Microthrixaceae</taxon>
        <taxon>Candidatus Neomicrothrix</taxon>
    </lineage>
</organism>
<sequence length="483" mass="51636">MSMLGRSGSAGDAPKPGDPAVAAMLADSELAPFWLNRPEVALPARPPIRGHHQADLVVIGAGFTGLWAAHQALDDEPNLDVLVIDASGPGDGASGRNGGFCDASITHGVANGMAHWPEEYSTLHRLGNENLTGLLADLERHGIDARWEPVGELDVANADWQLEDLLGGVAALRRAGDRVTVLDRDAVQAEVASPTFVGGVWRHDNVGLVDPGRLVAGLRQALVGRGGRLADHTSADGLERSDAGVVVRGPGLEIRAGRVMVATNAFPGLVPAIRHQVVPVYDHVLVTEPLDAARLESLGWANRQGVGDAANQFHYFRLTPDNRVLWGGYDAIYHYGGKLGPAVESNEPTESMLAAQLLECFPQLEGVRISHRWGGPIGTTTRFAFTAGCRWDRRVAWAVGYTGLGVGATRFAARVAVDLLAGVDNERTRLAMVRRGPVPWPPEPVRWTGITLTRRAIAKADRNDGRRGPWLRLLDAAGVGFDS</sequence>
<feature type="region of interest" description="Disordered" evidence="1">
    <location>
        <begin position="1"/>
        <end position="20"/>
    </location>
</feature>
<comment type="caution">
    <text evidence="3">The sequence shown here is derived from an EMBL/GenBank/DDBJ whole genome shotgun (WGS) entry which is preliminary data.</text>
</comment>
<dbReference type="AlphaFoldDB" id="R4Z122"/>
<dbReference type="RefSeq" id="WP_012228849.1">
    <property type="nucleotide sequence ID" value="NZ_HG422565.1"/>
</dbReference>
<dbReference type="InterPro" id="IPR006076">
    <property type="entry name" value="FAD-dep_OxRdtase"/>
</dbReference>
<proteinExistence type="predicted"/>
<evidence type="ECO:0000259" key="2">
    <source>
        <dbReference type="Pfam" id="PF01266"/>
    </source>
</evidence>
<dbReference type="PANTHER" id="PTHR13847:SF281">
    <property type="entry name" value="FAD DEPENDENT OXIDOREDUCTASE DOMAIN-CONTAINING PROTEIN"/>
    <property type="match status" value="1"/>
</dbReference>
<dbReference type="Proteomes" id="UP000018291">
    <property type="component" value="Unassembled WGS sequence"/>
</dbReference>
<evidence type="ECO:0000256" key="1">
    <source>
        <dbReference type="SAM" id="MobiDB-lite"/>
    </source>
</evidence>
<dbReference type="STRING" id="1229780.BN381_430030"/>
<evidence type="ECO:0000313" key="3">
    <source>
        <dbReference type="EMBL" id="CCM64634.1"/>
    </source>
</evidence>
<dbReference type="GO" id="GO:0005737">
    <property type="term" value="C:cytoplasm"/>
    <property type="evidence" value="ECO:0007669"/>
    <property type="project" value="TreeGrafter"/>
</dbReference>
<dbReference type="PANTHER" id="PTHR13847">
    <property type="entry name" value="SARCOSINE DEHYDROGENASE-RELATED"/>
    <property type="match status" value="1"/>
</dbReference>
<accession>R4Z122</accession>
<dbReference type="InterPro" id="IPR036188">
    <property type="entry name" value="FAD/NAD-bd_sf"/>
</dbReference>
<keyword evidence="4" id="KW-1185">Reference proteome</keyword>
<dbReference type="OrthoDB" id="9805852at2"/>
<evidence type="ECO:0000313" key="4">
    <source>
        <dbReference type="Proteomes" id="UP000018291"/>
    </source>
</evidence>
<dbReference type="HOGENOM" id="CLU_007884_3_2_11"/>
<dbReference type="Gene3D" id="3.30.9.10">
    <property type="entry name" value="D-Amino Acid Oxidase, subunit A, domain 2"/>
    <property type="match status" value="1"/>
</dbReference>
<feature type="domain" description="FAD dependent oxidoreductase" evidence="2">
    <location>
        <begin position="55"/>
        <end position="419"/>
    </location>
</feature>
<reference evidence="3 4" key="1">
    <citation type="journal article" date="2013" name="ISME J.">
        <title>Metabolic model for the filamentous 'Candidatus Microthrix parvicella' based on genomic and metagenomic analyses.</title>
        <authorList>
            <person name="Jon McIlroy S."/>
            <person name="Kristiansen R."/>
            <person name="Albertsen M."/>
            <person name="Michael Karst S."/>
            <person name="Rossetti S."/>
            <person name="Lund Nielsen J."/>
            <person name="Tandoi V."/>
            <person name="James Seviour R."/>
            <person name="Nielsen P.H."/>
        </authorList>
    </citation>
    <scope>NUCLEOTIDE SEQUENCE [LARGE SCALE GENOMIC DNA]</scope>
    <source>
        <strain evidence="3 4">RN1</strain>
    </source>
</reference>
<name>R4Z122_9ACTN</name>
<dbReference type="EMBL" id="CANL01000038">
    <property type="protein sequence ID" value="CCM64634.1"/>
    <property type="molecule type" value="Genomic_DNA"/>
</dbReference>
<gene>
    <name evidence="3" type="ORF">BN381_430030</name>
</gene>